<dbReference type="EMBL" id="CM047586">
    <property type="protein sequence ID" value="KAI9909559.1"/>
    <property type="molecule type" value="Genomic_DNA"/>
</dbReference>
<name>A0ACC0VUH7_9STRA</name>
<organism evidence="1 2">
    <name type="scientific">Peronosclerospora sorghi</name>
    <dbReference type="NCBI Taxonomy" id="230839"/>
    <lineage>
        <taxon>Eukaryota</taxon>
        <taxon>Sar</taxon>
        <taxon>Stramenopiles</taxon>
        <taxon>Oomycota</taxon>
        <taxon>Peronosporomycetes</taxon>
        <taxon>Peronosporales</taxon>
        <taxon>Peronosporaceae</taxon>
        <taxon>Peronosclerospora</taxon>
    </lineage>
</organism>
<dbReference type="Proteomes" id="UP001163321">
    <property type="component" value="Chromosome 7"/>
</dbReference>
<protein>
    <submittedName>
        <fullName evidence="1">Uncharacterized protein</fullName>
    </submittedName>
</protein>
<keyword evidence="2" id="KW-1185">Reference proteome</keyword>
<comment type="caution">
    <text evidence="1">The sequence shown here is derived from an EMBL/GenBank/DDBJ whole genome shotgun (WGS) entry which is preliminary data.</text>
</comment>
<accession>A0ACC0VUH7</accession>
<evidence type="ECO:0000313" key="2">
    <source>
        <dbReference type="Proteomes" id="UP001163321"/>
    </source>
</evidence>
<gene>
    <name evidence="1" type="ORF">PsorP6_014501</name>
</gene>
<proteinExistence type="predicted"/>
<sequence length="93" mass="10617">MHMDFPHTLLHLKSFYPTDRESEDDVMGGAARPLYLPVLYALTHALSLYSVLTIHITNFQYNKYTQAVAKCWLEPSHMAWLGAEAEPHGLAWS</sequence>
<reference evidence="1 2" key="1">
    <citation type="journal article" date="2022" name="bioRxiv">
        <title>The genome of the oomycete Peronosclerospora sorghi, a cosmopolitan pathogen of maize and sorghum, is inflated with dispersed pseudogenes.</title>
        <authorList>
            <person name="Fletcher K."/>
            <person name="Martin F."/>
            <person name="Isakeit T."/>
            <person name="Cavanaugh K."/>
            <person name="Magill C."/>
            <person name="Michelmore R."/>
        </authorList>
    </citation>
    <scope>NUCLEOTIDE SEQUENCE [LARGE SCALE GENOMIC DNA]</scope>
    <source>
        <strain evidence="1">P6</strain>
    </source>
</reference>
<evidence type="ECO:0000313" key="1">
    <source>
        <dbReference type="EMBL" id="KAI9909559.1"/>
    </source>
</evidence>